<dbReference type="EMBL" id="JARRAG010000002">
    <property type="protein sequence ID" value="MDG3004342.1"/>
    <property type="molecule type" value="Genomic_DNA"/>
</dbReference>
<protein>
    <submittedName>
        <fullName evidence="1">Uncharacterized protein</fullName>
    </submittedName>
</protein>
<evidence type="ECO:0000313" key="2">
    <source>
        <dbReference type="Proteomes" id="UP001216907"/>
    </source>
</evidence>
<dbReference type="InterPro" id="IPR053825">
    <property type="entry name" value="DUF7009"/>
</dbReference>
<evidence type="ECO:0000313" key="1">
    <source>
        <dbReference type="EMBL" id="MDG3004342.1"/>
    </source>
</evidence>
<organism evidence="1 2">
    <name type="scientific">Paludisphaera mucosa</name>
    <dbReference type="NCBI Taxonomy" id="3030827"/>
    <lineage>
        <taxon>Bacteria</taxon>
        <taxon>Pseudomonadati</taxon>
        <taxon>Planctomycetota</taxon>
        <taxon>Planctomycetia</taxon>
        <taxon>Isosphaerales</taxon>
        <taxon>Isosphaeraceae</taxon>
        <taxon>Paludisphaera</taxon>
    </lineage>
</organism>
<dbReference type="RefSeq" id="WP_277860700.1">
    <property type="nucleotide sequence ID" value="NZ_JARRAG010000002.1"/>
</dbReference>
<name>A0ABT6F9S3_9BACT</name>
<accession>A0ABT6F9S3</accession>
<sequence length="126" mass="13956">MKLRLKGNSIRVRLDRRDLQTLLDEGRVEDALRFGPARAFSYAVELGPAPRERPTASYAADRLTIRIDPEDARAWRLGGRVGFDHAQAVDGGVVRVLLEKDFACLDRPPGQEADDAHAFPNPSTSC</sequence>
<proteinExistence type="predicted"/>
<reference evidence="1 2" key="1">
    <citation type="submission" date="2023-03" db="EMBL/GenBank/DDBJ databases">
        <title>Paludisphaera mucosa sp. nov. a novel planctomycete from northern fen.</title>
        <authorList>
            <person name="Ivanova A."/>
        </authorList>
    </citation>
    <scope>NUCLEOTIDE SEQUENCE [LARGE SCALE GENOMIC DNA]</scope>
    <source>
        <strain evidence="1 2">Pla2</strain>
    </source>
</reference>
<keyword evidence="2" id="KW-1185">Reference proteome</keyword>
<gene>
    <name evidence="1" type="ORF">PZE19_11195</name>
</gene>
<comment type="caution">
    <text evidence="1">The sequence shown here is derived from an EMBL/GenBank/DDBJ whole genome shotgun (WGS) entry which is preliminary data.</text>
</comment>
<dbReference type="Pfam" id="PF22668">
    <property type="entry name" value="DUF7009"/>
    <property type="match status" value="1"/>
</dbReference>
<dbReference type="Proteomes" id="UP001216907">
    <property type="component" value="Unassembled WGS sequence"/>
</dbReference>